<evidence type="ECO:0000256" key="2">
    <source>
        <dbReference type="SAM" id="Phobius"/>
    </source>
</evidence>
<feature type="compositionally biased region" description="Acidic residues" evidence="1">
    <location>
        <begin position="1021"/>
        <end position="1050"/>
    </location>
</feature>
<dbReference type="InterPro" id="IPR036249">
    <property type="entry name" value="Thioredoxin-like_sf"/>
</dbReference>
<dbReference type="CDD" id="cd02961">
    <property type="entry name" value="PDI_a_family"/>
    <property type="match status" value="3"/>
</dbReference>
<dbReference type="OMA" id="EHIDDEC"/>
<feature type="region of interest" description="Disordered" evidence="1">
    <location>
        <begin position="1018"/>
        <end position="1056"/>
    </location>
</feature>
<dbReference type="EMBL" id="LJIJ01000556">
    <property type="protein sequence ID" value="ODM96284.1"/>
    <property type="molecule type" value="Genomic_DNA"/>
</dbReference>
<keyword evidence="5" id="KW-1185">Reference proteome</keyword>
<evidence type="ECO:0000313" key="5">
    <source>
        <dbReference type="Proteomes" id="UP000094527"/>
    </source>
</evidence>
<dbReference type="Gene3D" id="3.40.30.10">
    <property type="entry name" value="Glutaredoxin"/>
    <property type="match status" value="9"/>
</dbReference>
<protein>
    <recommendedName>
        <fullName evidence="3">Thioredoxin domain-containing protein</fullName>
    </recommendedName>
</protein>
<evidence type="ECO:0000256" key="1">
    <source>
        <dbReference type="SAM" id="MobiDB-lite"/>
    </source>
</evidence>
<feature type="transmembrane region" description="Helical" evidence="2">
    <location>
        <begin position="1603"/>
        <end position="1628"/>
    </location>
</feature>
<comment type="caution">
    <text evidence="4">The sequence shown here is derived from an EMBL/GenBank/DDBJ whole genome shotgun (WGS) entry which is preliminary data.</text>
</comment>
<organism evidence="4 5">
    <name type="scientific">Orchesella cincta</name>
    <name type="common">Springtail</name>
    <name type="synonym">Podura cincta</name>
    <dbReference type="NCBI Taxonomy" id="48709"/>
    <lineage>
        <taxon>Eukaryota</taxon>
        <taxon>Metazoa</taxon>
        <taxon>Ecdysozoa</taxon>
        <taxon>Arthropoda</taxon>
        <taxon>Hexapoda</taxon>
        <taxon>Collembola</taxon>
        <taxon>Entomobryomorpha</taxon>
        <taxon>Entomobryoidea</taxon>
        <taxon>Orchesellidae</taxon>
        <taxon>Orchesellinae</taxon>
        <taxon>Orchesella</taxon>
    </lineage>
</organism>
<sequence length="1648" mass="189323">PIMTGRTYPSSDAGGGSPTNAFSRVNSFFSYRMLVPFCVLYTQHCALEPVHAASKDKDVIEDVNGKEMQKLIEEKDYVAVIQDKRAAKLHGITNFPHLVYYRNKEPATFEGDLENEEQVLEFLTSLDAMDSPDRIEEVNAKILDKIVKEEDYVAVLFYAPDCRKCEKALRELENIDDEADELGIAFVKINDDELADEYNLDVLPSLVYYRNQIPIVFDGDLTKEEEVLEWIIGNKSTGDEDDDNEIESVSAKALWTLVESVDHLAVLFVDQSALSEVVLHRRRVRPPKHPVREDGRQEGQPRTGIDDIPAVVYYENNIPNVFDGDLRDEQEVLRWLLHQKESDEIEDVTSEMLDRLIRETKHLAVLFYDEDGDESEAVLAELENIDDECDAKGIAFVKIDDIKEAAEYGIEETPTLVYFENSIPSIFDGDLKKEDQVLKWLTEQMESDEIEEVTDEMLNMLINQNQQLGVVFYDRDQRKSQKIIEELENIDDECDKHGIIFVKISDQTKVNELGIGTPSLIYFENRIPHLYEGDLSDEEATLNWLLHQLRSDEIEEVTDEMLDILIERHQFVAALFYDKDDKDSLKALQELENIDDECDAHGIVFVKIDDDAEAKEYGFDELPVLVYFEDKVPSLYEGDLDNEEEVLKWLVHQKTHDTIEEVTDEMLQKLVGTHQYVAVYFSGPCVEEEGADDPSNCDEILDELESIDDDVDEAGIIMVTTEETTFAIKTLGIKIFPALVLFRNEDPLIFDGELTDEDEVLSWLTDDDSLELPDRIEEVNLKMLQRLLDTTENVVVYFYRDTDKKSVRILQELENIDDEADAANIAFVKISDDSMLREYDLDPLPTLVYFREKFPMIFPGDLSREETVLDWVMKLKEAPRDTIEEVDHRTLRMLLDELDHVAVLFHEENCPECDDILKELEKIDDEADDVGIHFVRTEDTSVAEEELRIKDFPTLVYYQGGAPSIYRGSLDDEDEVLGWMRRIYIISEGLRLEVSRRRSATEDKTDCSDCENYCRKKYGESTEDEDEEEEDDDDEEEVSDEDEDSEEYIAPEEKARRERKLDIDNLKTLPKKKKSNSVIGKVVSKILKLFAFYRHRDLVEEGEVLHWLVYQRKFEALPELTRADLDDLIGDSDYLAVVFFSNYTDEDSARTLRRASLIAEDAAAFGIPIAKMPDVLMAKKYGIRDHLVLYYSVEYDDDLEDEEEMLDWLTSPENMILKDQIEVVNRKMLDRMRENTAHLAVLFFSETDCKQCERVVSALEEIDDDADQNGIAFVRIDDWELAKGWGVHALPALVYFSIGAEEPVIFAGDLRSPQKIMEWLLNRKDPGGVTIEEVTSDEVAKLPCRACDTILMELEKIDDECDTYGIHMVKIADPQLAKRYGIHTFPALVYFRNGNPLLYEGELKNEDADDEEECGEECENILLGLEEIDDEADGYGIDMVKVVDGDDASEFNIMTTPAMVYFRRGTALIYEGDLMDTAAILGWLTSNEAFELKDEIEEVNRRMLEKLLDDNDFVTVFFFDSEDCSKCGEILEDLERVDAEADNLDIIFVRIDDVKYAKKWGVTKIPALVYFRRKFPSIYRGDMTDETAVLDWLQKNRYKQPELSLFVFAIATMGLCFVLYTIFILVFLKHPSGGGESEGGAGTSQRGR</sequence>
<dbReference type="OrthoDB" id="10264505at2759"/>
<dbReference type="Proteomes" id="UP000094527">
    <property type="component" value="Unassembled WGS sequence"/>
</dbReference>
<gene>
    <name evidence="4" type="ORF">Ocin01_10395</name>
</gene>
<reference evidence="4 5" key="1">
    <citation type="journal article" date="2016" name="Genome Biol. Evol.">
        <title>Gene Family Evolution Reflects Adaptation to Soil Environmental Stressors in the Genome of the Collembolan Orchesella cincta.</title>
        <authorList>
            <person name="Faddeeva-Vakhrusheva A."/>
            <person name="Derks M.F."/>
            <person name="Anvar S.Y."/>
            <person name="Agamennone V."/>
            <person name="Suring W."/>
            <person name="Smit S."/>
            <person name="van Straalen N.M."/>
            <person name="Roelofs D."/>
        </authorList>
    </citation>
    <scope>NUCLEOTIDE SEQUENCE [LARGE SCALE GENOMIC DNA]</scope>
    <source>
        <tissue evidence="4">Mixed pool</tissue>
    </source>
</reference>
<accession>A0A1D2MU02</accession>
<dbReference type="Gene3D" id="3.40.50.11390">
    <property type="match status" value="1"/>
</dbReference>
<feature type="non-terminal residue" evidence="4">
    <location>
        <position position="1"/>
    </location>
</feature>
<keyword evidence="2" id="KW-0812">Transmembrane</keyword>
<keyword evidence="2" id="KW-0472">Membrane</keyword>
<dbReference type="PROSITE" id="PS51352">
    <property type="entry name" value="THIOREDOXIN_2"/>
    <property type="match status" value="1"/>
</dbReference>
<dbReference type="InterPro" id="IPR013766">
    <property type="entry name" value="Thioredoxin_domain"/>
</dbReference>
<dbReference type="PANTHER" id="PTHR19991:SF3">
    <property type="entry name" value="LETHAL (2) 01289, ISOFORM F"/>
    <property type="match status" value="1"/>
</dbReference>
<proteinExistence type="predicted"/>
<name>A0A1D2MU02_ORCCI</name>
<keyword evidence="2" id="KW-1133">Transmembrane helix</keyword>
<dbReference type="Pfam" id="PF00085">
    <property type="entry name" value="Thioredoxin"/>
    <property type="match status" value="1"/>
</dbReference>
<dbReference type="PANTHER" id="PTHR19991">
    <property type="entry name" value="L 2 01289"/>
    <property type="match status" value="1"/>
</dbReference>
<dbReference type="STRING" id="48709.A0A1D2MU02"/>
<dbReference type="CDD" id="cd02947">
    <property type="entry name" value="TRX_family"/>
    <property type="match status" value="2"/>
</dbReference>
<dbReference type="SUPFAM" id="SSF52833">
    <property type="entry name" value="Thioredoxin-like"/>
    <property type="match status" value="9"/>
</dbReference>
<evidence type="ECO:0000313" key="4">
    <source>
        <dbReference type="EMBL" id="ODM96284.1"/>
    </source>
</evidence>
<feature type="domain" description="Thioredoxin" evidence="3">
    <location>
        <begin position="117"/>
        <end position="236"/>
    </location>
</feature>
<evidence type="ECO:0000259" key="3">
    <source>
        <dbReference type="PROSITE" id="PS51352"/>
    </source>
</evidence>